<dbReference type="AlphaFoldDB" id="A0AAD7IK72"/>
<keyword evidence="3" id="KW-1185">Reference proteome</keyword>
<gene>
    <name evidence="2" type="ORF">B0H16DRAFT_979868</name>
</gene>
<organism evidence="2 3">
    <name type="scientific">Mycena metata</name>
    <dbReference type="NCBI Taxonomy" id="1033252"/>
    <lineage>
        <taxon>Eukaryota</taxon>
        <taxon>Fungi</taxon>
        <taxon>Dikarya</taxon>
        <taxon>Basidiomycota</taxon>
        <taxon>Agaricomycotina</taxon>
        <taxon>Agaricomycetes</taxon>
        <taxon>Agaricomycetidae</taxon>
        <taxon>Agaricales</taxon>
        <taxon>Marasmiineae</taxon>
        <taxon>Mycenaceae</taxon>
        <taxon>Mycena</taxon>
    </lineage>
</organism>
<protein>
    <recommendedName>
        <fullName evidence="4">CCHC-type domain-containing protein</fullName>
    </recommendedName>
</protein>
<feature type="compositionally biased region" description="Acidic residues" evidence="1">
    <location>
        <begin position="208"/>
        <end position="229"/>
    </location>
</feature>
<dbReference type="EMBL" id="JARKIB010000084">
    <property type="protein sequence ID" value="KAJ7745069.1"/>
    <property type="molecule type" value="Genomic_DNA"/>
</dbReference>
<feature type="region of interest" description="Disordered" evidence="1">
    <location>
        <begin position="52"/>
        <end position="345"/>
    </location>
</feature>
<sequence>MKTRPTTETLKRKATQMRAYISRQRTDYLSFSPVFPLLITIVDSAEGVPPPLIAGSSASPDSTSLDNLDDDIPPPIPKAEVIKEDEDTSDNGDVEEEGDADADLYLSATTTVAPPPIAGSSASPNSTSLDNWDDDIPPIPEAEVTKEDEDTSDDGDAEKGGDADADLYLSATAQGIPPPPIAGSSASPNSTSLDNWEDNIPSIPEAEVTTEDEATSDDGDVEEEGDADADLYLSTTAQAVPPPPIAGSSVPPNSSSPANASPSSSTDTLVHALPPNAGNVSQAVSALGRRTPSPVRQSPLSRTPGAGNVSQAVSALPRWTPSPVRQSPLSRTPGEGSQGGLPPDLRTGNKCYLCGKLGHWGNCSWSTQYI</sequence>
<evidence type="ECO:0000313" key="3">
    <source>
        <dbReference type="Proteomes" id="UP001215598"/>
    </source>
</evidence>
<reference evidence="2" key="1">
    <citation type="submission" date="2023-03" db="EMBL/GenBank/DDBJ databases">
        <title>Massive genome expansion in bonnet fungi (Mycena s.s.) driven by repeated elements and novel gene families across ecological guilds.</title>
        <authorList>
            <consortium name="Lawrence Berkeley National Laboratory"/>
            <person name="Harder C.B."/>
            <person name="Miyauchi S."/>
            <person name="Viragh M."/>
            <person name="Kuo A."/>
            <person name="Thoen E."/>
            <person name="Andreopoulos B."/>
            <person name="Lu D."/>
            <person name="Skrede I."/>
            <person name="Drula E."/>
            <person name="Henrissat B."/>
            <person name="Morin E."/>
            <person name="Kohler A."/>
            <person name="Barry K."/>
            <person name="LaButti K."/>
            <person name="Morin E."/>
            <person name="Salamov A."/>
            <person name="Lipzen A."/>
            <person name="Mereny Z."/>
            <person name="Hegedus B."/>
            <person name="Baldrian P."/>
            <person name="Stursova M."/>
            <person name="Weitz H."/>
            <person name="Taylor A."/>
            <person name="Grigoriev I.V."/>
            <person name="Nagy L.G."/>
            <person name="Martin F."/>
            <person name="Kauserud H."/>
        </authorList>
    </citation>
    <scope>NUCLEOTIDE SEQUENCE</scope>
    <source>
        <strain evidence="2">CBHHK182m</strain>
    </source>
</reference>
<comment type="caution">
    <text evidence="2">The sequence shown here is derived from an EMBL/GenBank/DDBJ whole genome shotgun (WGS) entry which is preliminary data.</text>
</comment>
<proteinExistence type="predicted"/>
<accession>A0AAD7IK72</accession>
<dbReference type="Proteomes" id="UP001215598">
    <property type="component" value="Unassembled WGS sequence"/>
</dbReference>
<evidence type="ECO:0008006" key="4">
    <source>
        <dbReference type="Google" id="ProtNLM"/>
    </source>
</evidence>
<evidence type="ECO:0000313" key="2">
    <source>
        <dbReference type="EMBL" id="KAJ7745069.1"/>
    </source>
</evidence>
<feature type="compositionally biased region" description="Low complexity" evidence="1">
    <location>
        <begin position="246"/>
        <end position="265"/>
    </location>
</feature>
<feature type="compositionally biased region" description="Acidic residues" evidence="1">
    <location>
        <begin position="83"/>
        <end position="102"/>
    </location>
</feature>
<feature type="compositionally biased region" description="Acidic residues" evidence="1">
    <location>
        <begin position="146"/>
        <end position="156"/>
    </location>
</feature>
<name>A0AAD7IK72_9AGAR</name>
<evidence type="ECO:0000256" key="1">
    <source>
        <dbReference type="SAM" id="MobiDB-lite"/>
    </source>
</evidence>